<evidence type="ECO:0000256" key="1">
    <source>
        <dbReference type="ARBA" id="ARBA00003263"/>
    </source>
</evidence>
<evidence type="ECO:0000256" key="6">
    <source>
        <dbReference type="ARBA" id="ARBA00023155"/>
    </source>
</evidence>
<proteinExistence type="inferred from homology"/>
<dbReference type="SUPFAM" id="SSF46689">
    <property type="entry name" value="Homeodomain-like"/>
    <property type="match status" value="1"/>
</dbReference>
<evidence type="ECO:0000256" key="10">
    <source>
        <dbReference type="PROSITE-ProRule" id="PRU00108"/>
    </source>
</evidence>
<dbReference type="InterPro" id="IPR001827">
    <property type="entry name" value="Homeobox_Antennapedia_CS"/>
</dbReference>
<dbReference type="PANTHER" id="PTHR45664">
    <property type="entry name" value="PROTEIN ZERKNUELLT 1-RELATED"/>
    <property type="match status" value="1"/>
</dbReference>
<comment type="similarity">
    <text evidence="9">Belongs to the Antp homeobox family. Proboscipedia subfamily.</text>
</comment>
<dbReference type="GO" id="GO:0000981">
    <property type="term" value="F:DNA-binding transcription factor activity, RNA polymerase II-specific"/>
    <property type="evidence" value="ECO:0007669"/>
    <property type="project" value="InterPro"/>
</dbReference>
<dbReference type="EMBL" id="AF224263">
    <property type="protein sequence ID" value="ACY39979.1"/>
    <property type="molecule type" value="Genomic_DNA"/>
</dbReference>
<protein>
    <submittedName>
        <fullName evidence="13">HoxD2</fullName>
    </submittedName>
</protein>
<dbReference type="Gene3D" id="1.10.10.60">
    <property type="entry name" value="Homeodomain-like"/>
    <property type="match status" value="1"/>
</dbReference>
<evidence type="ECO:0000313" key="13">
    <source>
        <dbReference type="EMBL" id="ACY39979.1"/>
    </source>
</evidence>
<keyword evidence="5 10" id="KW-0238">DNA-binding</keyword>
<dbReference type="GO" id="GO:0005634">
    <property type="term" value="C:nucleus"/>
    <property type="evidence" value="ECO:0007669"/>
    <property type="project" value="UniProtKB-SubCell"/>
</dbReference>
<organism evidence="13">
    <name type="scientific">Heterodontus francisci</name>
    <name type="common">Horn shark</name>
    <name type="synonym">Cestracion francisci</name>
    <dbReference type="NCBI Taxonomy" id="7792"/>
    <lineage>
        <taxon>Eukaryota</taxon>
        <taxon>Metazoa</taxon>
        <taxon>Chordata</taxon>
        <taxon>Craniata</taxon>
        <taxon>Vertebrata</taxon>
        <taxon>Chondrichthyes</taxon>
        <taxon>Elasmobranchii</taxon>
        <taxon>Galeomorphii</taxon>
        <taxon>Heterodontoidea</taxon>
        <taxon>Heterodontiformes</taxon>
        <taxon>Heterodontidae</taxon>
        <taxon>Heterodontus</taxon>
    </lineage>
</organism>
<dbReference type="PROSITE" id="PS50071">
    <property type="entry name" value="HOMEOBOX_2"/>
    <property type="match status" value="1"/>
</dbReference>
<sequence>MNNEFEREVGFINSEPSLAECLTSFPPVGETFQSSSIKNSTLSHSTLIPPPFEQSFCSLDHGNTNQNGKTHTSKGIGRATLGDKPLEYPWMREKKSHKKKTVPATGSFSSCSSNEGGHFMLLDYLERFVITYRNFSLLATENEDLNEPDNGSPFDSSRRLRTTYTNTQLLELEKEFHYNRYLCRPRRVEIAALLDLTERQVKVWFQNRRMKHKRQTRFKQSQNADSKRHFANSVNQSGFSTRSFAETPVNKSLNSLESENIAEQDISDSAHQDTLSDIGSDLLSVIGTSLICTEGTHSHYFPQSSDETDCLLPMLKNCSAGTSPSSPESFSIPSLEDLDKITIEPHLDLIEELPQLSLLENEDTLIIPSNVFDFLSDNFNSTDFQQLQF</sequence>
<dbReference type="InterPro" id="IPR020479">
    <property type="entry name" value="HD_metazoa"/>
</dbReference>
<keyword evidence="4" id="KW-0805">Transcription regulation</keyword>
<evidence type="ECO:0000256" key="8">
    <source>
        <dbReference type="ARBA" id="ARBA00023242"/>
    </source>
</evidence>
<dbReference type="InterPro" id="IPR017970">
    <property type="entry name" value="Homeobox_CS"/>
</dbReference>
<accession>D0IN04</accession>
<evidence type="ECO:0000256" key="9">
    <source>
        <dbReference type="ARBA" id="ARBA00038135"/>
    </source>
</evidence>
<keyword evidence="8 10" id="KW-0539">Nucleus</keyword>
<keyword evidence="3" id="KW-0217">Developmental protein</keyword>
<dbReference type="PANTHER" id="PTHR45664:SF3">
    <property type="entry name" value="HOMEOBOX PROTEIN HOX-A2"/>
    <property type="match status" value="1"/>
</dbReference>
<dbReference type="PRINTS" id="PR00024">
    <property type="entry name" value="HOMEOBOX"/>
</dbReference>
<dbReference type="InterPro" id="IPR009057">
    <property type="entry name" value="Homeodomain-like_sf"/>
</dbReference>
<name>D0IN04_HETFR</name>
<dbReference type="CDD" id="cd00086">
    <property type="entry name" value="homeodomain"/>
    <property type="match status" value="1"/>
</dbReference>
<dbReference type="PROSITE" id="PS00027">
    <property type="entry name" value="HOMEOBOX_1"/>
    <property type="match status" value="1"/>
</dbReference>
<dbReference type="Pfam" id="PF00046">
    <property type="entry name" value="Homeodomain"/>
    <property type="match status" value="1"/>
</dbReference>
<evidence type="ECO:0000256" key="11">
    <source>
        <dbReference type="RuleBase" id="RU000682"/>
    </source>
</evidence>
<evidence type="ECO:0000256" key="7">
    <source>
        <dbReference type="ARBA" id="ARBA00023163"/>
    </source>
</evidence>
<evidence type="ECO:0000256" key="5">
    <source>
        <dbReference type="ARBA" id="ARBA00023125"/>
    </source>
</evidence>
<keyword evidence="7" id="KW-0804">Transcription</keyword>
<dbReference type="FunFam" id="1.10.10.60:FF:000176">
    <property type="entry name" value="pancreas/duodenum homeobox protein 1"/>
    <property type="match status" value="1"/>
</dbReference>
<comment type="function">
    <text evidence="1">Sequence-specific transcription factor which is part of a developmental regulatory system that provides cells with specific positional identities on the anterior-posterior axis.</text>
</comment>
<dbReference type="SMART" id="SM00389">
    <property type="entry name" value="HOX"/>
    <property type="match status" value="1"/>
</dbReference>
<evidence type="ECO:0000256" key="3">
    <source>
        <dbReference type="ARBA" id="ARBA00022473"/>
    </source>
</evidence>
<reference evidence="13" key="2">
    <citation type="submission" date="2009-10" db="EMBL/GenBank/DDBJ databases">
        <authorList>
            <person name="Kim C.-B."/>
            <person name="Amemiya C.T."/>
            <person name="Bailey W."/>
            <person name="Kawasaki K."/>
            <person name="Mezey J."/>
            <person name="Miller W."/>
            <person name="Minoshima S."/>
            <person name="Shimizu N."/>
            <person name="Wagner G."/>
            <person name="Ruddle F."/>
        </authorList>
    </citation>
    <scope>NUCLEOTIDE SEQUENCE</scope>
</reference>
<feature type="DNA-binding region" description="Homeobox" evidence="10">
    <location>
        <begin position="157"/>
        <end position="216"/>
    </location>
</feature>
<dbReference type="GO" id="GO:0000978">
    <property type="term" value="F:RNA polymerase II cis-regulatory region sequence-specific DNA binding"/>
    <property type="evidence" value="ECO:0007669"/>
    <property type="project" value="TreeGrafter"/>
</dbReference>
<evidence type="ECO:0000256" key="4">
    <source>
        <dbReference type="ARBA" id="ARBA00023015"/>
    </source>
</evidence>
<keyword evidence="6 10" id="KW-0371">Homeobox</keyword>
<dbReference type="InterPro" id="IPR001356">
    <property type="entry name" value="HD"/>
</dbReference>
<dbReference type="AlphaFoldDB" id="D0IN04"/>
<comment type="subcellular location">
    <subcellularLocation>
        <location evidence="2 10 11">Nucleus</location>
    </subcellularLocation>
</comment>
<evidence type="ECO:0000259" key="12">
    <source>
        <dbReference type="PROSITE" id="PS50071"/>
    </source>
</evidence>
<evidence type="ECO:0000256" key="2">
    <source>
        <dbReference type="ARBA" id="ARBA00004123"/>
    </source>
</evidence>
<dbReference type="GO" id="GO:0003309">
    <property type="term" value="P:type B pancreatic cell differentiation"/>
    <property type="evidence" value="ECO:0007669"/>
    <property type="project" value="UniProtKB-ARBA"/>
</dbReference>
<gene>
    <name evidence="13" type="primary">HoxD2</name>
</gene>
<reference evidence="13" key="1">
    <citation type="journal article" date="2000" name="Proc. Natl. Acad. Sci. U.S.A.">
        <title>Hox cluster genomics in the horn shark, Heterodontus francisci.</title>
        <authorList>
            <person name="Kim C.B."/>
            <person name="Amemiya C."/>
            <person name="Bailey W."/>
            <person name="Kawasaki K."/>
            <person name="Mezey J."/>
            <person name="Miller W."/>
            <person name="Minoshima S."/>
            <person name="Shimizu N."/>
            <person name="Wagner G."/>
            <person name="Ruddle F."/>
        </authorList>
    </citation>
    <scope>NUCLEOTIDE SEQUENCE</scope>
</reference>
<dbReference type="PROSITE" id="PS00032">
    <property type="entry name" value="ANTENNAPEDIA"/>
    <property type="match status" value="1"/>
</dbReference>
<feature type="domain" description="Homeobox" evidence="12">
    <location>
        <begin position="155"/>
        <end position="215"/>
    </location>
</feature>